<dbReference type="PROSITE" id="PS00101">
    <property type="entry name" value="HEXAPEP_TRANSFERASES"/>
    <property type="match status" value="2"/>
</dbReference>
<dbReference type="Pfam" id="PF14602">
    <property type="entry name" value="Hexapep_2"/>
    <property type="match status" value="1"/>
</dbReference>
<dbReference type="GO" id="GO:0016410">
    <property type="term" value="F:N-acyltransferase activity"/>
    <property type="evidence" value="ECO:0007669"/>
    <property type="project" value="InterPro"/>
</dbReference>
<evidence type="ECO:0000313" key="9">
    <source>
        <dbReference type="Proteomes" id="UP000317691"/>
    </source>
</evidence>
<dbReference type="InterPro" id="IPR018357">
    <property type="entry name" value="Hexapep_transf_CS"/>
</dbReference>
<reference evidence="8 9" key="1">
    <citation type="journal article" date="2019" name="Nat. Microbiol.">
        <title>Mediterranean grassland soil C-N compound turnover is dependent on rainfall and depth, and is mediated by genomically divergent microorganisms.</title>
        <authorList>
            <person name="Diamond S."/>
            <person name="Andeer P.F."/>
            <person name="Li Z."/>
            <person name="Crits-Christoph A."/>
            <person name="Burstein D."/>
            <person name="Anantharaman K."/>
            <person name="Lane K.R."/>
            <person name="Thomas B.C."/>
            <person name="Pan C."/>
            <person name="Northen T.R."/>
            <person name="Banfield J.F."/>
        </authorList>
    </citation>
    <scope>NUCLEOTIDE SEQUENCE [LARGE SCALE GENOMIC DNA]</scope>
    <source>
        <strain evidence="8">WS_9</strain>
    </source>
</reference>
<proteinExistence type="predicted"/>
<keyword evidence="3 8" id="KW-0808">Transferase</keyword>
<keyword evidence="5" id="KW-0443">Lipid metabolism</keyword>
<organism evidence="8 9">
    <name type="scientific">Eiseniibacteriota bacterium</name>
    <dbReference type="NCBI Taxonomy" id="2212470"/>
    <lineage>
        <taxon>Bacteria</taxon>
        <taxon>Candidatus Eiseniibacteriota</taxon>
    </lineage>
</organism>
<evidence type="ECO:0000256" key="4">
    <source>
        <dbReference type="ARBA" id="ARBA00022737"/>
    </source>
</evidence>
<dbReference type="PANTHER" id="PTHR43378:SF2">
    <property type="entry name" value="UDP-3-O-ACYLGLUCOSAMINE N-ACYLTRANSFERASE 1, MITOCHONDRIAL-RELATED"/>
    <property type="match status" value="1"/>
</dbReference>
<feature type="compositionally biased region" description="Basic and acidic residues" evidence="7">
    <location>
        <begin position="1"/>
        <end position="19"/>
    </location>
</feature>
<feature type="compositionally biased region" description="Basic and acidic residues" evidence="7">
    <location>
        <begin position="48"/>
        <end position="57"/>
    </location>
</feature>
<feature type="compositionally biased region" description="Low complexity" evidence="7">
    <location>
        <begin position="33"/>
        <end position="47"/>
    </location>
</feature>
<evidence type="ECO:0000256" key="3">
    <source>
        <dbReference type="ARBA" id="ARBA00022679"/>
    </source>
</evidence>
<dbReference type="Gene3D" id="2.160.10.10">
    <property type="entry name" value="Hexapeptide repeat proteins"/>
    <property type="match status" value="1"/>
</dbReference>
<keyword evidence="2" id="KW-0441">Lipid A biosynthesis</keyword>
<dbReference type="SUPFAM" id="SSF51161">
    <property type="entry name" value="Trimeric LpxA-like enzymes"/>
    <property type="match status" value="1"/>
</dbReference>
<evidence type="ECO:0000256" key="2">
    <source>
        <dbReference type="ARBA" id="ARBA00022556"/>
    </source>
</evidence>
<keyword evidence="4" id="KW-0677">Repeat</keyword>
<dbReference type="GO" id="GO:0009245">
    <property type="term" value="P:lipid A biosynthetic process"/>
    <property type="evidence" value="ECO:0007669"/>
    <property type="project" value="UniProtKB-KW"/>
</dbReference>
<evidence type="ECO:0000313" key="8">
    <source>
        <dbReference type="EMBL" id="TMQ66642.1"/>
    </source>
</evidence>
<evidence type="ECO:0000256" key="7">
    <source>
        <dbReference type="SAM" id="MobiDB-lite"/>
    </source>
</evidence>
<evidence type="ECO:0000256" key="6">
    <source>
        <dbReference type="ARBA" id="ARBA00023315"/>
    </source>
</evidence>
<name>A0A538TSP3_UNCEI</name>
<dbReference type="InterPro" id="IPR007691">
    <property type="entry name" value="LpxD"/>
</dbReference>
<protein>
    <submittedName>
        <fullName evidence="8">UDP-3-O-(3-hydroxymyristoyl)glucosamine N-acyltransferase</fullName>
        <ecNumber evidence="8">2.3.1.191</ecNumber>
    </submittedName>
</protein>
<dbReference type="CDD" id="cd03352">
    <property type="entry name" value="LbH_LpxD"/>
    <property type="match status" value="1"/>
</dbReference>
<dbReference type="GO" id="GO:0103118">
    <property type="term" value="F:UDP-3-O-[(3R)-3-hydroxyacyl]-glucosamine N-acyltransferase activity"/>
    <property type="evidence" value="ECO:0007669"/>
    <property type="project" value="UniProtKB-EC"/>
</dbReference>
<dbReference type="EC" id="2.3.1.191" evidence="8"/>
<dbReference type="InterPro" id="IPR001451">
    <property type="entry name" value="Hexapep"/>
</dbReference>
<comment type="caution">
    <text evidence="8">The sequence shown here is derived from an EMBL/GenBank/DDBJ whole genome shotgun (WGS) entry which is preliminary data.</text>
</comment>
<accession>A0A538TSP3</accession>
<evidence type="ECO:0000256" key="1">
    <source>
        <dbReference type="ARBA" id="ARBA00022516"/>
    </source>
</evidence>
<feature type="region of interest" description="Disordered" evidence="7">
    <location>
        <begin position="1"/>
        <end position="58"/>
    </location>
</feature>
<dbReference type="AlphaFoldDB" id="A0A538TSP3"/>
<dbReference type="EMBL" id="VBOZ01000008">
    <property type="protein sequence ID" value="TMQ66642.1"/>
    <property type="molecule type" value="Genomic_DNA"/>
</dbReference>
<dbReference type="NCBIfam" id="NF002060">
    <property type="entry name" value="PRK00892.1"/>
    <property type="match status" value="1"/>
</dbReference>
<keyword evidence="6 8" id="KW-0012">Acyltransferase</keyword>
<keyword evidence="1" id="KW-0444">Lipid biosynthesis</keyword>
<dbReference type="Pfam" id="PF00132">
    <property type="entry name" value="Hexapep"/>
    <property type="match status" value="2"/>
</dbReference>
<dbReference type="NCBIfam" id="TIGR01853">
    <property type="entry name" value="lipid_A_lpxD"/>
    <property type="match status" value="1"/>
</dbReference>
<evidence type="ECO:0000256" key="5">
    <source>
        <dbReference type="ARBA" id="ARBA00023098"/>
    </source>
</evidence>
<dbReference type="InterPro" id="IPR011004">
    <property type="entry name" value="Trimer_LpxA-like_sf"/>
</dbReference>
<sequence>MHSRVGDHRRGESPKRGEAADPEPEPVPGLPEGGPVLPGRRGAAGPGRPRDRGRGEGRVGVLERGVSVGPRAVVQAGCFVGAGARIGADAFLYPNVTLRERCEIGARAIIHSGTVIGSDGFGFVRDGDVHRKLPQVGNVVVEDDVELGACVTIDRATTGTTRIGAGSKIDNLVQIAHNVQVGKNCIIVAQVGISGSTVLGDDVVLAGQVGVVGHIEIGAGAMIGAKSGVSKSVKPGEKLFGYPALPVTQAMRIEASLRHLPELLQTVRQLKRRVEELEGPSSLK</sequence>
<gene>
    <name evidence="8" type="primary">lpxD</name>
    <name evidence="8" type="ORF">E6K79_01600</name>
</gene>
<dbReference type="GO" id="GO:0016020">
    <property type="term" value="C:membrane"/>
    <property type="evidence" value="ECO:0007669"/>
    <property type="project" value="GOC"/>
</dbReference>
<dbReference type="Proteomes" id="UP000317691">
    <property type="component" value="Unassembled WGS sequence"/>
</dbReference>
<dbReference type="PANTHER" id="PTHR43378">
    <property type="entry name" value="UDP-3-O-ACYLGLUCOSAMINE N-ACYLTRANSFERASE"/>
    <property type="match status" value="1"/>
</dbReference>